<reference evidence="3 4" key="1">
    <citation type="journal article" date="2015" name="Genome Announc.">
        <title>Genome Sequences of Five Additional Brevibacillus laterosporus Bacteriophages.</title>
        <authorList>
            <person name="Merrill B.D."/>
            <person name="Berg J.A."/>
            <person name="Graves K.A."/>
            <person name="Ward A.T."/>
            <person name="Hilton J.A."/>
            <person name="Wake B.N."/>
            <person name="Grose J.H."/>
            <person name="Breakwell D.P."/>
            <person name="Burnett S.H."/>
        </authorList>
    </citation>
    <scope>NUCLEOTIDE SEQUENCE [LARGE SCALE GENOMIC DNA]</scope>
</reference>
<name>A0A0K2CNQ1_9CAUD</name>
<accession>A0A0K2CNQ1</accession>
<feature type="coiled-coil region" evidence="1">
    <location>
        <begin position="1"/>
        <end position="28"/>
    </location>
</feature>
<dbReference type="GO" id="GO:0003677">
    <property type="term" value="F:DNA binding"/>
    <property type="evidence" value="ECO:0007669"/>
    <property type="project" value="InterPro"/>
</dbReference>
<dbReference type="InterPro" id="IPR036388">
    <property type="entry name" value="WH-like_DNA-bd_sf"/>
</dbReference>
<dbReference type="InterPro" id="IPR013249">
    <property type="entry name" value="RNA_pol_sigma70_r4_t2"/>
</dbReference>
<dbReference type="InterPro" id="IPR013324">
    <property type="entry name" value="RNA_pol_sigma_r3/r4-like"/>
</dbReference>
<dbReference type="Proteomes" id="UP000202966">
    <property type="component" value="Segment"/>
</dbReference>
<feature type="domain" description="RNA polymerase sigma factor 70 region 4 type 2" evidence="2">
    <location>
        <begin position="105"/>
        <end position="153"/>
    </location>
</feature>
<dbReference type="EMBL" id="KT151956">
    <property type="protein sequence ID" value="ALA07401.1"/>
    <property type="molecule type" value="Genomic_DNA"/>
</dbReference>
<organism evidence="3 4">
    <name type="scientific">Brevibacillus phage Osiris</name>
    <dbReference type="NCBI Taxonomy" id="1691955"/>
    <lineage>
        <taxon>Viruses</taxon>
        <taxon>Duplodnaviria</taxon>
        <taxon>Heunggongvirae</taxon>
        <taxon>Uroviricota</taxon>
        <taxon>Caudoviricetes</taxon>
        <taxon>Jimmervirus</taxon>
        <taxon>Jimmervirus osiris</taxon>
    </lineage>
</organism>
<protein>
    <submittedName>
        <fullName evidence="3">Putative RNA polymerase sigma 24</fullName>
    </submittedName>
</protein>
<dbReference type="SUPFAM" id="SSF88659">
    <property type="entry name" value="Sigma3 and sigma4 domains of RNA polymerase sigma factors"/>
    <property type="match status" value="1"/>
</dbReference>
<dbReference type="GO" id="GO:0016987">
    <property type="term" value="F:sigma factor activity"/>
    <property type="evidence" value="ECO:0007669"/>
    <property type="project" value="InterPro"/>
</dbReference>
<dbReference type="OrthoDB" id="11985at10239"/>
<dbReference type="RefSeq" id="YP_009215114.1">
    <property type="nucleotide sequence ID" value="NC_028969.1"/>
</dbReference>
<dbReference type="Pfam" id="PF08281">
    <property type="entry name" value="Sigma70_r4_2"/>
    <property type="match status" value="1"/>
</dbReference>
<evidence type="ECO:0000313" key="4">
    <source>
        <dbReference type="Proteomes" id="UP000202966"/>
    </source>
</evidence>
<dbReference type="GO" id="GO:0006352">
    <property type="term" value="P:DNA-templated transcription initiation"/>
    <property type="evidence" value="ECO:0007669"/>
    <property type="project" value="InterPro"/>
</dbReference>
<dbReference type="NCBIfam" id="NF005385">
    <property type="entry name" value="PRK06930.1"/>
    <property type="match status" value="1"/>
</dbReference>
<dbReference type="Gene3D" id="1.10.10.10">
    <property type="entry name" value="Winged helix-like DNA-binding domain superfamily/Winged helix DNA-binding domain"/>
    <property type="match status" value="1"/>
</dbReference>
<evidence type="ECO:0000259" key="2">
    <source>
        <dbReference type="Pfam" id="PF08281"/>
    </source>
</evidence>
<proteinExistence type="predicted"/>
<dbReference type="GeneID" id="26641439"/>
<keyword evidence="4" id="KW-1185">Reference proteome</keyword>
<keyword evidence="1" id="KW-0175">Coiled coil</keyword>
<dbReference type="KEGG" id="vg:26641439"/>
<gene>
    <name evidence="3" type="ORF">OSIRIS_100</name>
</gene>
<sequence>MNTMQELLKEYKETRKKLKKAYADLRATETFLDDESERRYLSEMISDVEYVIEWLETGRRPESKRGIERRAAYQREKLVDPIRMQAFVYRGTAGSPCNLTEWEKEQLEDALCCLSPREKECYILTHGEGFSFEETARFLCISKSSVQTLVTRAQNKIANRVVSSLFLVG</sequence>
<dbReference type="CDD" id="cd06171">
    <property type="entry name" value="Sigma70_r4"/>
    <property type="match status" value="1"/>
</dbReference>
<evidence type="ECO:0000313" key="3">
    <source>
        <dbReference type="EMBL" id="ALA07401.1"/>
    </source>
</evidence>
<evidence type="ECO:0000256" key="1">
    <source>
        <dbReference type="SAM" id="Coils"/>
    </source>
</evidence>